<dbReference type="Proteomes" id="UP000195755">
    <property type="component" value="Chromosome"/>
</dbReference>
<dbReference type="GO" id="GO:0003700">
    <property type="term" value="F:DNA-binding transcription factor activity"/>
    <property type="evidence" value="ECO:0007669"/>
    <property type="project" value="InterPro"/>
</dbReference>
<dbReference type="PANTHER" id="PTHR46796:SF13">
    <property type="entry name" value="HTH-TYPE TRANSCRIPTIONAL ACTIVATOR RHAS"/>
    <property type="match status" value="1"/>
</dbReference>
<feature type="region of interest" description="Disordered" evidence="6">
    <location>
        <begin position="281"/>
        <end position="302"/>
    </location>
</feature>
<dbReference type="KEGG" id="salj:SMD11_6479"/>
<dbReference type="Gene3D" id="2.60.120.10">
    <property type="entry name" value="Jelly Rolls"/>
    <property type="match status" value="1"/>
</dbReference>
<dbReference type="GO" id="GO:0043565">
    <property type="term" value="F:sequence-specific DNA binding"/>
    <property type="evidence" value="ECO:0007669"/>
    <property type="project" value="InterPro"/>
</dbReference>
<name>A0A1Z2LCP3_9ACTN</name>
<dbReference type="PROSITE" id="PS01124">
    <property type="entry name" value="HTH_ARAC_FAMILY_2"/>
    <property type="match status" value="1"/>
</dbReference>
<dbReference type="InterPro" id="IPR018060">
    <property type="entry name" value="HTH_AraC"/>
</dbReference>
<organism evidence="8 9">
    <name type="scientific">Streptomyces albireticuli</name>
    <dbReference type="NCBI Taxonomy" id="1940"/>
    <lineage>
        <taxon>Bacteria</taxon>
        <taxon>Bacillati</taxon>
        <taxon>Actinomycetota</taxon>
        <taxon>Actinomycetes</taxon>
        <taxon>Kitasatosporales</taxon>
        <taxon>Streptomycetaceae</taxon>
        <taxon>Streptomyces</taxon>
    </lineage>
</organism>
<dbReference type="RefSeq" id="WP_087929740.1">
    <property type="nucleotide sequence ID" value="NZ_CP021744.1"/>
</dbReference>
<dbReference type="PANTHER" id="PTHR46796">
    <property type="entry name" value="HTH-TYPE TRANSCRIPTIONAL ACTIVATOR RHAS-RELATED"/>
    <property type="match status" value="1"/>
</dbReference>
<dbReference type="PROSITE" id="PS00041">
    <property type="entry name" value="HTH_ARAC_FAMILY_1"/>
    <property type="match status" value="1"/>
</dbReference>
<dbReference type="OrthoDB" id="241790at2"/>
<sequence length="302" mass="32058">MDVLSDALAALRTGRPFAALTERQGDWRVDLEPFAGAGFHVVLEGSCELLPGDGGEPVRLGPGDAVFLPHGSAHTLTASGTPDGAPPPAVLVCGAYQLDRARAHPLLADFPRVVHLPADSGRHPSVHATVALLAGELRSPGAGTDLTLPALLELFLVYLIRAWYEERTALPGTGWCKSLTDPAVGAALRALHADPARAWTVAGLADRAGMSRAAFARRFTALVGRPPLTYLTWWRLTLAASILRESDAPLATVAQRIGYTSQFAFAHAFKRAYGIPAGRYRHERRDGDDPAGDRVKVTAAAG</sequence>
<dbReference type="SUPFAM" id="SSF46689">
    <property type="entry name" value="Homeodomain-like"/>
    <property type="match status" value="2"/>
</dbReference>
<dbReference type="InterPro" id="IPR018062">
    <property type="entry name" value="HTH_AraC-typ_CS"/>
</dbReference>
<dbReference type="Pfam" id="PF12833">
    <property type="entry name" value="HTH_18"/>
    <property type="match status" value="1"/>
</dbReference>
<feature type="compositionally biased region" description="Basic and acidic residues" evidence="6">
    <location>
        <begin position="283"/>
        <end position="296"/>
    </location>
</feature>
<dbReference type="InterPro" id="IPR050204">
    <property type="entry name" value="AraC_XylS_family_regulators"/>
</dbReference>
<evidence type="ECO:0000259" key="7">
    <source>
        <dbReference type="PROSITE" id="PS01124"/>
    </source>
</evidence>
<accession>A0A1Z2LCP3</accession>
<dbReference type="SMART" id="SM00342">
    <property type="entry name" value="HTH_ARAC"/>
    <property type="match status" value="1"/>
</dbReference>
<feature type="domain" description="HTH araC/xylS-type" evidence="7">
    <location>
        <begin position="185"/>
        <end position="283"/>
    </location>
</feature>
<evidence type="ECO:0000313" key="8">
    <source>
        <dbReference type="EMBL" id="ARZ72055.1"/>
    </source>
</evidence>
<keyword evidence="4" id="KW-0010">Activator</keyword>
<keyword evidence="3" id="KW-0238">DNA-binding</keyword>
<evidence type="ECO:0000256" key="6">
    <source>
        <dbReference type="SAM" id="MobiDB-lite"/>
    </source>
</evidence>
<dbReference type="InterPro" id="IPR009057">
    <property type="entry name" value="Homeodomain-like_sf"/>
</dbReference>
<evidence type="ECO:0000256" key="4">
    <source>
        <dbReference type="ARBA" id="ARBA00023159"/>
    </source>
</evidence>
<evidence type="ECO:0000256" key="2">
    <source>
        <dbReference type="ARBA" id="ARBA00023015"/>
    </source>
</evidence>
<dbReference type="InterPro" id="IPR032783">
    <property type="entry name" value="AraC_lig"/>
</dbReference>
<dbReference type="Gene3D" id="1.10.10.60">
    <property type="entry name" value="Homeodomain-like"/>
    <property type="match status" value="2"/>
</dbReference>
<keyword evidence="2" id="KW-0805">Transcription regulation</keyword>
<keyword evidence="5" id="KW-0804">Transcription</keyword>
<dbReference type="Pfam" id="PF12852">
    <property type="entry name" value="Cupin_6"/>
    <property type="match status" value="1"/>
</dbReference>
<evidence type="ECO:0000256" key="1">
    <source>
        <dbReference type="ARBA" id="ARBA00022490"/>
    </source>
</evidence>
<evidence type="ECO:0000313" key="9">
    <source>
        <dbReference type="Proteomes" id="UP000195755"/>
    </source>
</evidence>
<dbReference type="AlphaFoldDB" id="A0A1Z2LCP3"/>
<dbReference type="InterPro" id="IPR014710">
    <property type="entry name" value="RmlC-like_jellyroll"/>
</dbReference>
<dbReference type="EMBL" id="CP021744">
    <property type="protein sequence ID" value="ARZ72055.1"/>
    <property type="molecule type" value="Genomic_DNA"/>
</dbReference>
<evidence type="ECO:0000256" key="5">
    <source>
        <dbReference type="ARBA" id="ARBA00023163"/>
    </source>
</evidence>
<reference evidence="8 9" key="1">
    <citation type="submission" date="2017-06" db="EMBL/GenBank/DDBJ databases">
        <title>Streptomyces albireticuli Genome sequencing and assembly.</title>
        <authorList>
            <person name="Wang Y."/>
            <person name="Du B."/>
            <person name="Ding Y."/>
            <person name="Liu H."/>
            <person name="Hou Q."/>
            <person name="Liu K."/>
            <person name="Yao L."/>
            <person name="Wang C."/>
        </authorList>
    </citation>
    <scope>NUCLEOTIDE SEQUENCE [LARGE SCALE GENOMIC DNA]</scope>
    <source>
        <strain evidence="8 9">MDJK11</strain>
    </source>
</reference>
<dbReference type="SUPFAM" id="SSF51215">
    <property type="entry name" value="Regulatory protein AraC"/>
    <property type="match status" value="1"/>
</dbReference>
<keyword evidence="1" id="KW-0963">Cytoplasm</keyword>
<protein>
    <submittedName>
        <fullName evidence="8">AraC family transcriptional regulator</fullName>
    </submittedName>
</protein>
<dbReference type="InterPro" id="IPR037923">
    <property type="entry name" value="HTH-like"/>
</dbReference>
<gene>
    <name evidence="8" type="ORF">SMD11_6479</name>
</gene>
<evidence type="ECO:0000256" key="3">
    <source>
        <dbReference type="ARBA" id="ARBA00023125"/>
    </source>
</evidence>
<proteinExistence type="predicted"/>